<name>A0A9P7RTH6_9AGAR</name>
<dbReference type="KEGG" id="more:E1B28_012749"/>
<organism evidence="1 2">
    <name type="scientific">Marasmius oreades</name>
    <name type="common">fairy-ring Marasmius</name>
    <dbReference type="NCBI Taxonomy" id="181124"/>
    <lineage>
        <taxon>Eukaryota</taxon>
        <taxon>Fungi</taxon>
        <taxon>Dikarya</taxon>
        <taxon>Basidiomycota</taxon>
        <taxon>Agaricomycotina</taxon>
        <taxon>Agaricomycetes</taxon>
        <taxon>Agaricomycetidae</taxon>
        <taxon>Agaricales</taxon>
        <taxon>Marasmiineae</taxon>
        <taxon>Marasmiaceae</taxon>
        <taxon>Marasmius</taxon>
    </lineage>
</organism>
<dbReference type="RefSeq" id="XP_043005254.1">
    <property type="nucleotide sequence ID" value="XM_043157886.1"/>
</dbReference>
<protein>
    <submittedName>
        <fullName evidence="1">Uncharacterized protein</fullName>
    </submittedName>
</protein>
<dbReference type="EMBL" id="CM032188">
    <property type="protein sequence ID" value="KAG7088783.1"/>
    <property type="molecule type" value="Genomic_DNA"/>
</dbReference>
<dbReference type="Proteomes" id="UP001049176">
    <property type="component" value="Chromosome 8"/>
</dbReference>
<comment type="caution">
    <text evidence="1">The sequence shown here is derived from an EMBL/GenBank/DDBJ whole genome shotgun (WGS) entry which is preliminary data.</text>
</comment>
<reference evidence="1" key="1">
    <citation type="journal article" date="2021" name="Genome Biol. Evol.">
        <title>The assembled and annotated genome of the fairy-ring fungus Marasmius oreades.</title>
        <authorList>
            <person name="Hiltunen M."/>
            <person name="Ament-Velasquez S.L."/>
            <person name="Johannesson H."/>
        </authorList>
    </citation>
    <scope>NUCLEOTIDE SEQUENCE</scope>
    <source>
        <strain evidence="1">03SP1</strain>
    </source>
</reference>
<keyword evidence="2" id="KW-1185">Reference proteome</keyword>
<accession>A0A9P7RTH6</accession>
<sequence length="150" mass="16533">MMNPESFSVQPTNFSCQSGARTTFNQVVITSSGEKNGKFQWDLQEIIPSATARIPVKCCGCINANWDRHPHRVINIANGSFALHYLTVESFTPTESLRVTVPGSTCSRGNRIRVPDPVWVTSLSTSLAQTIGSCYRRPFCPLSSHSSKLL</sequence>
<dbReference type="GeneID" id="66081824"/>
<gene>
    <name evidence="1" type="ORF">E1B28_012749</name>
</gene>
<evidence type="ECO:0000313" key="2">
    <source>
        <dbReference type="Proteomes" id="UP001049176"/>
    </source>
</evidence>
<proteinExistence type="predicted"/>
<dbReference type="AlphaFoldDB" id="A0A9P7RTH6"/>
<evidence type="ECO:0000313" key="1">
    <source>
        <dbReference type="EMBL" id="KAG7088783.1"/>
    </source>
</evidence>